<dbReference type="Proteomes" id="UP001499988">
    <property type="component" value="Unassembled WGS sequence"/>
</dbReference>
<keyword evidence="2" id="KW-1185">Reference proteome</keyword>
<sequence>MSDVFIIWRSPKTTMWEPVACLTHNDDKYIFNYTVGARDNDFPAFPRMTVKNKGYLSSELFPFF</sequence>
<reference evidence="2" key="1">
    <citation type="journal article" date="2019" name="Int. J. Syst. Evol. Microbiol.">
        <title>The Global Catalogue of Microorganisms (GCM) 10K type strain sequencing project: providing services to taxonomists for standard genome sequencing and annotation.</title>
        <authorList>
            <consortium name="The Broad Institute Genomics Platform"/>
            <consortium name="The Broad Institute Genome Sequencing Center for Infectious Disease"/>
            <person name="Wu L."/>
            <person name="Ma J."/>
        </authorList>
    </citation>
    <scope>NUCLEOTIDE SEQUENCE [LARGE SCALE GENOMIC DNA]</scope>
    <source>
        <strain evidence="2">JCM 18401</strain>
    </source>
</reference>
<evidence type="ECO:0000313" key="2">
    <source>
        <dbReference type="Proteomes" id="UP001499988"/>
    </source>
</evidence>
<accession>A0ABP9EDF2</accession>
<proteinExistence type="predicted"/>
<organism evidence="1 2">
    <name type="scientific">Ferrimonas pelagia</name>
    <dbReference type="NCBI Taxonomy" id="1177826"/>
    <lineage>
        <taxon>Bacteria</taxon>
        <taxon>Pseudomonadati</taxon>
        <taxon>Pseudomonadota</taxon>
        <taxon>Gammaproteobacteria</taxon>
        <taxon>Alteromonadales</taxon>
        <taxon>Ferrimonadaceae</taxon>
        <taxon>Ferrimonas</taxon>
    </lineage>
</organism>
<dbReference type="RefSeq" id="WP_345332703.1">
    <property type="nucleotide sequence ID" value="NZ_BAABJZ010000006.1"/>
</dbReference>
<dbReference type="EMBL" id="BAABJZ010000006">
    <property type="protein sequence ID" value="GAA4873853.1"/>
    <property type="molecule type" value="Genomic_DNA"/>
</dbReference>
<protein>
    <submittedName>
        <fullName evidence="1">Uncharacterized protein</fullName>
    </submittedName>
</protein>
<comment type="caution">
    <text evidence="1">The sequence shown here is derived from an EMBL/GenBank/DDBJ whole genome shotgun (WGS) entry which is preliminary data.</text>
</comment>
<evidence type="ECO:0000313" key="1">
    <source>
        <dbReference type="EMBL" id="GAA4873853.1"/>
    </source>
</evidence>
<name>A0ABP9EDF2_9GAMM</name>
<gene>
    <name evidence="1" type="ORF">GCM10023333_03340</name>
</gene>